<dbReference type="Proteomes" id="UP000823775">
    <property type="component" value="Unassembled WGS sequence"/>
</dbReference>
<comment type="caution">
    <text evidence="1">The sequence shown here is derived from an EMBL/GenBank/DDBJ whole genome shotgun (WGS) entry which is preliminary data.</text>
</comment>
<sequence length="90" mass="10223">NKDSDLVTERRRVRRPFTPLTKSLTFYHDSNSGVDGHQPGKGASLVPSRNSSFILWATEVPMDHQVCDGPSWQPSPRLRFPCRLFHCDGK</sequence>
<name>A0ABS8SSB2_DATST</name>
<organism evidence="1 2">
    <name type="scientific">Datura stramonium</name>
    <name type="common">Jimsonweed</name>
    <name type="synonym">Common thornapple</name>
    <dbReference type="NCBI Taxonomy" id="4076"/>
    <lineage>
        <taxon>Eukaryota</taxon>
        <taxon>Viridiplantae</taxon>
        <taxon>Streptophyta</taxon>
        <taxon>Embryophyta</taxon>
        <taxon>Tracheophyta</taxon>
        <taxon>Spermatophyta</taxon>
        <taxon>Magnoliopsida</taxon>
        <taxon>eudicotyledons</taxon>
        <taxon>Gunneridae</taxon>
        <taxon>Pentapetalae</taxon>
        <taxon>asterids</taxon>
        <taxon>lamiids</taxon>
        <taxon>Solanales</taxon>
        <taxon>Solanaceae</taxon>
        <taxon>Solanoideae</taxon>
        <taxon>Datureae</taxon>
        <taxon>Datura</taxon>
    </lineage>
</organism>
<feature type="non-terminal residue" evidence="1">
    <location>
        <position position="1"/>
    </location>
</feature>
<accession>A0ABS8SSB2</accession>
<keyword evidence="2" id="KW-1185">Reference proteome</keyword>
<protein>
    <submittedName>
        <fullName evidence="1">Uncharacterized protein</fullName>
    </submittedName>
</protein>
<feature type="non-terminal residue" evidence="1">
    <location>
        <position position="90"/>
    </location>
</feature>
<proteinExistence type="predicted"/>
<reference evidence="1 2" key="1">
    <citation type="journal article" date="2021" name="BMC Genomics">
        <title>Datura genome reveals duplications of psychoactive alkaloid biosynthetic genes and high mutation rate following tissue culture.</title>
        <authorList>
            <person name="Rajewski A."/>
            <person name="Carter-House D."/>
            <person name="Stajich J."/>
            <person name="Litt A."/>
        </authorList>
    </citation>
    <scope>NUCLEOTIDE SEQUENCE [LARGE SCALE GENOMIC DNA]</scope>
    <source>
        <strain evidence="1">AR-01</strain>
    </source>
</reference>
<gene>
    <name evidence="1" type="ORF">HAX54_047132</name>
</gene>
<evidence type="ECO:0000313" key="2">
    <source>
        <dbReference type="Proteomes" id="UP000823775"/>
    </source>
</evidence>
<evidence type="ECO:0000313" key="1">
    <source>
        <dbReference type="EMBL" id="MCD7461798.1"/>
    </source>
</evidence>
<dbReference type="EMBL" id="JACEIK010000755">
    <property type="protein sequence ID" value="MCD7461798.1"/>
    <property type="molecule type" value="Genomic_DNA"/>
</dbReference>